<organism evidence="1 2">
    <name type="scientific">Desulfoglaeba alkanexedens ALDC</name>
    <dbReference type="NCBI Taxonomy" id="980445"/>
    <lineage>
        <taxon>Bacteria</taxon>
        <taxon>Pseudomonadati</taxon>
        <taxon>Thermodesulfobacteriota</taxon>
        <taxon>Syntrophobacteria</taxon>
        <taxon>Syntrophobacterales</taxon>
        <taxon>Syntrophobacteraceae</taxon>
        <taxon>Desulfoglaeba</taxon>
    </lineage>
</organism>
<sequence>MIGTNWLCGIILWLLGLDNSNIVRYFFLPDAGGSARRFPPRHVPAHKRNNVVDKAKNDTSRRRKQERAVFMHVKRHPQSYRKSLSRSAALCGLVAALVALSTHSAMAGCAAPALERSSLVVIGDPIAAVCYRLGVAPLAWVGRRSLMENGDVLAAASETLGCPNAFCGPRQEMALKRIVELAPEKLLITPPDCKYRPDLSYEKPLKLLKEAGFQPVFIDFAGGPEPAVRRIAAALDRAEEGERLVQTYEKGMRRARNFMARVPAGLRLAVVAGTFQEATGKSFLRLEAAGGYSDDFLLKPLRAVNVAADITGPDVKIEKGHIALRSLEKVLEARPDAIAVTGDPLPVFRAMAETLAHRPDLATVPAARQFAVYPLPFYAGTDPLAYPEVLTRWALALAPFEPAK</sequence>
<reference evidence="1 2" key="1">
    <citation type="submission" date="2019-05" db="EMBL/GenBank/DDBJ databases">
        <title>The Complete Genome Sequence of the n-alkane-degrading Desulfoglaeba alkanexedens ALDC reveals multiple alkylsuccinate synthase gene clusters.</title>
        <authorList>
            <person name="Callaghan A.V."/>
            <person name="Davidova I.A."/>
            <person name="Duncan K.E."/>
            <person name="Morris B."/>
            <person name="McInerney M.J."/>
        </authorList>
    </citation>
    <scope>NUCLEOTIDE SEQUENCE [LARGE SCALE GENOMIC DNA]</scope>
    <source>
        <strain evidence="1 2">ALDC</strain>
    </source>
</reference>
<dbReference type="AlphaFoldDB" id="A0A4P8L444"/>
<gene>
    <name evidence="1" type="ORF">FDQ92_10600</name>
</gene>
<evidence type="ECO:0000313" key="1">
    <source>
        <dbReference type="EMBL" id="QCQ22574.1"/>
    </source>
</evidence>
<name>A0A4P8L444_9BACT</name>
<dbReference type="KEGG" id="dax:FDQ92_10600"/>
<dbReference type="OrthoDB" id="5413369at2"/>
<protein>
    <submittedName>
        <fullName evidence="1">ABC transporter substrate-binding protein</fullName>
    </submittedName>
</protein>
<dbReference type="EMBL" id="CP040098">
    <property type="protein sequence ID" value="QCQ22574.1"/>
    <property type="molecule type" value="Genomic_DNA"/>
</dbReference>
<reference evidence="1 2" key="2">
    <citation type="submission" date="2019-05" db="EMBL/GenBank/DDBJ databases">
        <authorList>
            <person name="Suflita J.M."/>
            <person name="Marks C.R."/>
        </authorList>
    </citation>
    <scope>NUCLEOTIDE SEQUENCE [LARGE SCALE GENOMIC DNA]</scope>
    <source>
        <strain evidence="1 2">ALDC</strain>
    </source>
</reference>
<dbReference type="SUPFAM" id="SSF53807">
    <property type="entry name" value="Helical backbone' metal receptor"/>
    <property type="match status" value="1"/>
</dbReference>
<keyword evidence="2" id="KW-1185">Reference proteome</keyword>
<dbReference type="Proteomes" id="UP000298602">
    <property type="component" value="Chromosome"/>
</dbReference>
<proteinExistence type="predicted"/>
<evidence type="ECO:0000313" key="2">
    <source>
        <dbReference type="Proteomes" id="UP000298602"/>
    </source>
</evidence>
<accession>A0A4P8L444</accession>
<dbReference type="Gene3D" id="3.40.50.1980">
    <property type="entry name" value="Nitrogenase molybdenum iron protein domain"/>
    <property type="match status" value="1"/>
</dbReference>